<dbReference type="InterPro" id="IPR027417">
    <property type="entry name" value="P-loop_NTPase"/>
</dbReference>
<dbReference type="SUPFAM" id="SSF52540">
    <property type="entry name" value="P-loop containing nucleoside triphosphate hydrolases"/>
    <property type="match status" value="1"/>
</dbReference>
<dbReference type="OrthoDB" id="59699at2759"/>
<keyword evidence="2" id="KW-1185">Reference proteome</keyword>
<dbReference type="CDD" id="cd00882">
    <property type="entry name" value="Ras_like_GTPase"/>
    <property type="match status" value="1"/>
</dbReference>
<gene>
    <name evidence="1" type="ORF">K443DRAFT_108952</name>
</gene>
<dbReference type="Gene3D" id="3.40.50.300">
    <property type="entry name" value="P-loop containing nucleotide triphosphate hydrolases"/>
    <property type="match status" value="1"/>
</dbReference>
<reference evidence="1 2" key="1">
    <citation type="submission" date="2014-04" db="EMBL/GenBank/DDBJ databases">
        <authorList>
            <consortium name="DOE Joint Genome Institute"/>
            <person name="Kuo A."/>
            <person name="Kohler A."/>
            <person name="Nagy L.G."/>
            <person name="Floudas D."/>
            <person name="Copeland A."/>
            <person name="Barry K.W."/>
            <person name="Cichocki N."/>
            <person name="Veneault-Fourrey C."/>
            <person name="LaButti K."/>
            <person name="Lindquist E.A."/>
            <person name="Lipzen A."/>
            <person name="Lundell T."/>
            <person name="Morin E."/>
            <person name="Murat C."/>
            <person name="Sun H."/>
            <person name="Tunlid A."/>
            <person name="Henrissat B."/>
            <person name="Grigoriev I.V."/>
            <person name="Hibbett D.S."/>
            <person name="Martin F."/>
            <person name="Nordberg H.P."/>
            <person name="Cantor M.N."/>
            <person name="Hua S.X."/>
        </authorList>
    </citation>
    <scope>NUCLEOTIDE SEQUENCE [LARGE SCALE GENOMIC DNA]</scope>
    <source>
        <strain evidence="1 2">LaAM-08-1</strain>
    </source>
</reference>
<name>A0A0C9XC27_9AGAR</name>
<dbReference type="EMBL" id="KN838760">
    <property type="protein sequence ID" value="KIJ95316.1"/>
    <property type="molecule type" value="Genomic_DNA"/>
</dbReference>
<proteinExistence type="predicted"/>
<evidence type="ECO:0000313" key="2">
    <source>
        <dbReference type="Proteomes" id="UP000054477"/>
    </source>
</evidence>
<evidence type="ECO:0008006" key="3">
    <source>
        <dbReference type="Google" id="ProtNLM"/>
    </source>
</evidence>
<accession>A0A0C9XC27</accession>
<dbReference type="AlphaFoldDB" id="A0A0C9XC27"/>
<dbReference type="HOGENOM" id="CLU_023805_6_0_1"/>
<organism evidence="1 2">
    <name type="scientific">Laccaria amethystina LaAM-08-1</name>
    <dbReference type="NCBI Taxonomy" id="1095629"/>
    <lineage>
        <taxon>Eukaryota</taxon>
        <taxon>Fungi</taxon>
        <taxon>Dikarya</taxon>
        <taxon>Basidiomycota</taxon>
        <taxon>Agaricomycotina</taxon>
        <taxon>Agaricomycetes</taxon>
        <taxon>Agaricomycetidae</taxon>
        <taxon>Agaricales</taxon>
        <taxon>Agaricineae</taxon>
        <taxon>Hydnangiaceae</taxon>
        <taxon>Laccaria</taxon>
    </lineage>
</organism>
<evidence type="ECO:0000313" key="1">
    <source>
        <dbReference type="EMBL" id="KIJ95316.1"/>
    </source>
</evidence>
<reference evidence="2" key="2">
    <citation type="submission" date="2015-01" db="EMBL/GenBank/DDBJ databases">
        <title>Evolutionary Origins and Diversification of the Mycorrhizal Mutualists.</title>
        <authorList>
            <consortium name="DOE Joint Genome Institute"/>
            <consortium name="Mycorrhizal Genomics Consortium"/>
            <person name="Kohler A."/>
            <person name="Kuo A."/>
            <person name="Nagy L.G."/>
            <person name="Floudas D."/>
            <person name="Copeland A."/>
            <person name="Barry K.W."/>
            <person name="Cichocki N."/>
            <person name="Veneault-Fourrey C."/>
            <person name="LaButti K."/>
            <person name="Lindquist E.A."/>
            <person name="Lipzen A."/>
            <person name="Lundell T."/>
            <person name="Morin E."/>
            <person name="Murat C."/>
            <person name="Riley R."/>
            <person name="Ohm R."/>
            <person name="Sun H."/>
            <person name="Tunlid A."/>
            <person name="Henrissat B."/>
            <person name="Grigoriev I.V."/>
            <person name="Hibbett D.S."/>
            <person name="Martin F."/>
        </authorList>
    </citation>
    <scope>NUCLEOTIDE SEQUENCE [LARGE SCALE GENOMIC DNA]</scope>
    <source>
        <strain evidence="2">LaAM-08-1</strain>
    </source>
</reference>
<dbReference type="Proteomes" id="UP000054477">
    <property type="component" value="Unassembled WGS sequence"/>
</dbReference>
<sequence length="467" mass="53387">MSKSNIETQPARFVDLERQQTRAKNLRRTTPRFRVLIIGRANAGKTTILQRVCNTTELPKIFNPQGRKIDLSELNPTAKRGEHNIENEMIFQSNPGYVFHDSRGFEAGRTLELDDVKSFIQHRSTAKDMEEQLHAIWYCIPINDEARPITRAELDFFDECGTGRVPVIVLFTKADLLDAQTIARLVKSGMNIEDAAMKAGEESVNNFYKDFGHRHVLVKETAAVLSDDAILQLFLSVQQKYLSLLMEHAVKKVMFDYQGQWSKNAEEQMTTIKNILKYFPHIAALGFEQKVSQGPVGLMPFLHDADNGLLWAFLHDADNRMVCILNRVCFSFHFESLYKFDHKVIQINHNALHCVDWSPKSAFLCIATAIIAEHSYFIWKKQPSKSSEPLKKSFHTFLSSAAFKNIWNAIKELDEGHTDVAVTIVQIALDNCLCKFLICQQNFVIPFPYTHFSLVNFTTHSLHGSFE</sequence>
<protein>
    <recommendedName>
        <fullName evidence="3">G domain-containing protein</fullName>
    </recommendedName>
</protein>